<accession>A0A3N0DJE0</accession>
<feature type="transmembrane region" description="Helical" evidence="2">
    <location>
        <begin position="782"/>
        <end position="799"/>
    </location>
</feature>
<keyword evidence="4" id="KW-1185">Reference proteome</keyword>
<feature type="transmembrane region" description="Helical" evidence="2">
    <location>
        <begin position="710"/>
        <end position="731"/>
    </location>
</feature>
<feature type="transmembrane region" description="Helical" evidence="2">
    <location>
        <begin position="743"/>
        <end position="761"/>
    </location>
</feature>
<evidence type="ECO:0000313" key="4">
    <source>
        <dbReference type="Proteomes" id="UP000277094"/>
    </source>
</evidence>
<dbReference type="OrthoDB" id="3828294at2"/>
<feature type="transmembrane region" description="Helical" evidence="2">
    <location>
        <begin position="653"/>
        <end position="676"/>
    </location>
</feature>
<dbReference type="Proteomes" id="UP000277094">
    <property type="component" value="Unassembled WGS sequence"/>
</dbReference>
<dbReference type="RefSeq" id="WP_123235538.1">
    <property type="nucleotide sequence ID" value="NZ_RJSG01000006.1"/>
</dbReference>
<evidence type="ECO:0000256" key="1">
    <source>
        <dbReference type="SAM" id="MobiDB-lite"/>
    </source>
</evidence>
<proteinExistence type="predicted"/>
<protein>
    <recommendedName>
        <fullName evidence="5">Bacterial Ig-like domain-containing protein</fullName>
    </recommendedName>
</protein>
<reference evidence="3 4" key="1">
    <citation type="submission" date="2018-11" db="EMBL/GenBank/DDBJ databases">
        <authorList>
            <person name="Li F."/>
        </authorList>
    </citation>
    <scope>NUCLEOTIDE SEQUENCE [LARGE SCALE GENOMIC DNA]</scope>
    <source>
        <strain evidence="3 4">KIS18-7</strain>
    </source>
</reference>
<feature type="transmembrane region" description="Helical" evidence="2">
    <location>
        <begin position="682"/>
        <end position="698"/>
    </location>
</feature>
<evidence type="ECO:0000313" key="3">
    <source>
        <dbReference type="EMBL" id="RNL75353.1"/>
    </source>
</evidence>
<keyword evidence="2" id="KW-0812">Transmembrane</keyword>
<keyword evidence="2" id="KW-0472">Membrane</keyword>
<evidence type="ECO:0008006" key="5">
    <source>
        <dbReference type="Google" id="ProtNLM"/>
    </source>
</evidence>
<feature type="region of interest" description="Disordered" evidence="1">
    <location>
        <begin position="321"/>
        <end position="342"/>
    </location>
</feature>
<feature type="transmembrane region" description="Helical" evidence="2">
    <location>
        <begin position="614"/>
        <end position="632"/>
    </location>
</feature>
<organism evidence="3 4">
    <name type="scientific">Nocardioides marmorisolisilvae</name>
    <dbReference type="NCBI Taxonomy" id="1542737"/>
    <lineage>
        <taxon>Bacteria</taxon>
        <taxon>Bacillati</taxon>
        <taxon>Actinomycetota</taxon>
        <taxon>Actinomycetes</taxon>
        <taxon>Propionibacteriales</taxon>
        <taxon>Nocardioidaceae</taxon>
        <taxon>Nocardioides</taxon>
    </lineage>
</organism>
<dbReference type="EMBL" id="RJSG01000006">
    <property type="protein sequence ID" value="RNL75353.1"/>
    <property type="molecule type" value="Genomic_DNA"/>
</dbReference>
<evidence type="ECO:0000256" key="2">
    <source>
        <dbReference type="SAM" id="Phobius"/>
    </source>
</evidence>
<dbReference type="AlphaFoldDB" id="A0A3N0DJE0"/>
<feature type="compositionally biased region" description="Low complexity" evidence="1">
    <location>
        <begin position="327"/>
        <end position="342"/>
    </location>
</feature>
<sequence>MKRLLAGIVLAVLVILGLPWVASAGQNDPYFSVPSTSYSGQPSKFSVRIINNVENSTLSASVSGAASGSMSCVSAGAIGGLGPYKCTLGGSYRLNPGTLTVTARSTKSGKTVGSTTHSATVSSRFGISGHTNPTEGDTFSVSGRYDHISGQSDFSVHARVSGSGGTVAGQSSTSCSASNGSYRCSLKSAKGSGSSYTVTVTESRGGFSRSASTGVSVAVTSAPQTPVITSASSYDTKNVPTSVFGTAGRAGLRIEVAVDSGTSFASPTSTCTSSGANGFWTCSLPKLTVGKHTIAARSIDPTDPTKISPVAFQTTTIVKKAGHKPKPTATPTPTATESPVAEPPVVQVPPVVTPPVVKKAFDGLSHQFSELLALLILALAVTALARPGTVSAATGGRSVTFADENDAIAGFELSQRRGIGIGDNSPSWRAFGHDATDYWSRTMPGLLNRYSPFLARLSVDGIDLRAAFGALWWLFPFTGAALGLVAINQVSGPALAPKVGVLVGVMVISAFDAFAGFVASVVFGVLLLGDVLTDKHTALTVLAVGFLWTSLPLVATSIRPFRRPGVLSLRYGWDRVADLLITSLLCGWIAQKIAQSMDLFAGRDTGIPAHANAIGLAAVAAIAVRVLFSQAVEVWWPERLRQTEVQEDLPETALWAVLGGMFVRVFVFAFLGHAFIGGCWQWYLGVLLFALPDLLLLARDYFGLAWQVKVPLPVGVTHIFLVVVACTLLVAFSVSSTDSQSAALRWAFLAAALVPAGLAAARVFRDDEDGEQHEGSSWDMQLAGAGILLTTVILAVHGWNF</sequence>
<keyword evidence="2" id="KW-1133">Transmembrane helix</keyword>
<feature type="transmembrane region" description="Helical" evidence="2">
    <location>
        <begin position="538"/>
        <end position="555"/>
    </location>
</feature>
<name>A0A3N0DJE0_9ACTN</name>
<gene>
    <name evidence="3" type="ORF">EFL95_18195</name>
</gene>
<feature type="transmembrane region" description="Helical" evidence="2">
    <location>
        <begin position="499"/>
        <end position="526"/>
    </location>
</feature>
<comment type="caution">
    <text evidence="3">The sequence shown here is derived from an EMBL/GenBank/DDBJ whole genome shotgun (WGS) entry which is preliminary data.</text>
</comment>
<feature type="transmembrane region" description="Helical" evidence="2">
    <location>
        <begin position="466"/>
        <end position="487"/>
    </location>
</feature>